<name>A0A6S6TIW4_9BACT</name>
<feature type="non-terminal residue" evidence="2">
    <location>
        <position position="536"/>
    </location>
</feature>
<accession>A0A6S6TIW4</accession>
<dbReference type="Pfam" id="PF26342">
    <property type="entry name" value="TP_1001_2nd"/>
    <property type="match status" value="1"/>
</dbReference>
<dbReference type="AlphaFoldDB" id="A0A6S6TIW4"/>
<protein>
    <recommendedName>
        <fullName evidence="1">TP-1001-like C-terminal domain-containing protein</fullName>
    </recommendedName>
</protein>
<evidence type="ECO:0000313" key="2">
    <source>
        <dbReference type="EMBL" id="CAA6816388.1"/>
    </source>
</evidence>
<proteinExistence type="predicted"/>
<dbReference type="InterPro" id="IPR058683">
    <property type="entry name" value="TP_1001-like_C"/>
</dbReference>
<dbReference type="EMBL" id="CACVAZ010000105">
    <property type="protein sequence ID" value="CAA6816388.1"/>
    <property type="molecule type" value="Genomic_DNA"/>
</dbReference>
<organism evidence="2">
    <name type="scientific">uncultured Sulfurovum sp</name>
    <dbReference type="NCBI Taxonomy" id="269237"/>
    <lineage>
        <taxon>Bacteria</taxon>
        <taxon>Pseudomonadati</taxon>
        <taxon>Campylobacterota</taxon>
        <taxon>Epsilonproteobacteria</taxon>
        <taxon>Campylobacterales</taxon>
        <taxon>Sulfurovaceae</taxon>
        <taxon>Sulfurovum</taxon>
        <taxon>environmental samples</taxon>
    </lineage>
</organism>
<evidence type="ECO:0000259" key="1">
    <source>
        <dbReference type="Pfam" id="PF26342"/>
    </source>
</evidence>
<reference evidence="2" key="1">
    <citation type="submission" date="2020-01" db="EMBL/GenBank/DDBJ databases">
        <authorList>
            <person name="Meier V. D."/>
            <person name="Meier V D."/>
        </authorList>
    </citation>
    <scope>NUCLEOTIDE SEQUENCE</scope>
    <source>
        <strain evidence="2">HLG_WM_MAG_02</strain>
    </source>
</reference>
<gene>
    <name evidence="2" type="ORF">HELGO_WM44683</name>
</gene>
<feature type="domain" description="TP-1001-like C-terminal" evidence="1">
    <location>
        <begin position="306"/>
        <end position="371"/>
    </location>
</feature>
<sequence length="536" mass="58385">MVLIFPIFLFSQAITDDLEYQKISSVGYGWTHVNLSNNYSDPIVVCSNVLPSKTSSEAVVRLNNITSSGFDVQIQTPNDIDPAYSTEVYCIVSDEGSYTIPLKYEARKVLSIATNGSGSILNWDATNAQNVSASIVHSYTKPTVLGQVMSYNDNRFSTFWSFNCDSRSSRPFQNGMSDGICVGKHVGQIGETRNNETLGYIVAEAGIYELKDFSMAIDYGADSIKGVGDSPAYSYALDKAYTHGVVTKEAEDGGNGGWAVLYGAFPFGTSLDLAIDEETVLGDSTRKHTAENVAYWVMLQENINSAEMKINEVLYQQTVTGTGNNEFIEFYVTASGDLKNYLFTDQDGTSHHYRFPKHQVSQGDYVVLHIGAGTDSVSGNVHHFYKNSDEFINDTGDDILLLKPSNTDVTVVDGIGINGIPFDYMAYNKAGDNIPTSQKGVTLSWNSSYERELKEADKGHSISLSANGEDSDSSACWELTASGNAADNGCVGYILTKDANSNANLIYSLGENNTDAPNIKLEKTSITIYDPVNVES</sequence>